<reference evidence="9 10" key="1">
    <citation type="submission" date="2019-02" db="EMBL/GenBank/DDBJ databases">
        <title>Genomic Encyclopedia of Archaeal and Bacterial Type Strains, Phase II (KMG-II): from individual species to whole genera.</title>
        <authorList>
            <person name="Goeker M."/>
        </authorList>
    </citation>
    <scope>NUCLEOTIDE SEQUENCE [LARGE SCALE GENOMIC DNA]</scope>
    <source>
        <strain evidence="9 10">DSM 18101</strain>
    </source>
</reference>
<comment type="subcellular location">
    <subcellularLocation>
        <location evidence="1">Cell membrane</location>
        <topology evidence="1">Single-pass membrane protein</topology>
    </subcellularLocation>
    <subcellularLocation>
        <location evidence="7">Cell membrane</location>
        <topology evidence="7">Single-pass type II membrane protein</topology>
    </subcellularLocation>
</comment>
<proteinExistence type="inferred from homology"/>
<protein>
    <submittedName>
        <fullName evidence="9">Cell division and transport-associated protein TolR</fullName>
    </submittedName>
</protein>
<dbReference type="Gene3D" id="3.30.420.270">
    <property type="match status" value="1"/>
</dbReference>
<feature type="transmembrane region" description="Helical" evidence="8">
    <location>
        <begin position="21"/>
        <end position="39"/>
    </location>
</feature>
<dbReference type="AlphaFoldDB" id="A0A4V2G444"/>
<dbReference type="Pfam" id="PF02472">
    <property type="entry name" value="ExbD"/>
    <property type="match status" value="1"/>
</dbReference>
<evidence type="ECO:0000256" key="2">
    <source>
        <dbReference type="ARBA" id="ARBA00005811"/>
    </source>
</evidence>
<dbReference type="GO" id="GO:0015031">
    <property type="term" value="P:protein transport"/>
    <property type="evidence" value="ECO:0007669"/>
    <property type="project" value="UniProtKB-KW"/>
</dbReference>
<keyword evidence="6 8" id="KW-0472">Membrane</keyword>
<dbReference type="GO" id="GO:0005886">
    <property type="term" value="C:plasma membrane"/>
    <property type="evidence" value="ECO:0007669"/>
    <property type="project" value="UniProtKB-SubCell"/>
</dbReference>
<keyword evidence="7" id="KW-0653">Protein transport</keyword>
<comment type="caution">
    <text evidence="9">The sequence shown here is derived from an EMBL/GenBank/DDBJ whole genome shotgun (WGS) entry which is preliminary data.</text>
</comment>
<dbReference type="Proteomes" id="UP000292958">
    <property type="component" value="Unassembled WGS sequence"/>
</dbReference>
<evidence type="ECO:0000256" key="4">
    <source>
        <dbReference type="ARBA" id="ARBA00022692"/>
    </source>
</evidence>
<dbReference type="PANTHER" id="PTHR30558:SF7">
    <property type="entry name" value="TOL-PAL SYSTEM PROTEIN TOLR"/>
    <property type="match status" value="1"/>
</dbReference>
<gene>
    <name evidence="9" type="ORF">BDD14_0891</name>
</gene>
<dbReference type="InterPro" id="IPR003400">
    <property type="entry name" value="ExbD"/>
</dbReference>
<evidence type="ECO:0000256" key="8">
    <source>
        <dbReference type="SAM" id="Phobius"/>
    </source>
</evidence>
<dbReference type="OrthoDB" id="9798629at2"/>
<evidence type="ECO:0000256" key="6">
    <source>
        <dbReference type="ARBA" id="ARBA00023136"/>
    </source>
</evidence>
<keyword evidence="9" id="KW-0132">Cell division</keyword>
<dbReference type="GO" id="GO:0022857">
    <property type="term" value="F:transmembrane transporter activity"/>
    <property type="evidence" value="ECO:0007669"/>
    <property type="project" value="InterPro"/>
</dbReference>
<dbReference type="GO" id="GO:0051301">
    <property type="term" value="P:cell division"/>
    <property type="evidence" value="ECO:0007669"/>
    <property type="project" value="UniProtKB-KW"/>
</dbReference>
<keyword evidence="9" id="KW-0131">Cell cycle</keyword>
<evidence type="ECO:0000256" key="7">
    <source>
        <dbReference type="RuleBase" id="RU003879"/>
    </source>
</evidence>
<dbReference type="RefSeq" id="WP_130417703.1">
    <property type="nucleotide sequence ID" value="NZ_SHKW01000001.1"/>
</dbReference>
<evidence type="ECO:0000256" key="3">
    <source>
        <dbReference type="ARBA" id="ARBA00022475"/>
    </source>
</evidence>
<accession>A0A4V2G444</accession>
<dbReference type="PANTHER" id="PTHR30558">
    <property type="entry name" value="EXBD MEMBRANE COMPONENT OF PMF-DRIVEN MACROMOLECULE IMPORT SYSTEM"/>
    <property type="match status" value="1"/>
</dbReference>
<keyword evidence="7" id="KW-0813">Transport</keyword>
<dbReference type="EMBL" id="SHKW01000001">
    <property type="protein sequence ID" value="RZU39506.1"/>
    <property type="molecule type" value="Genomic_DNA"/>
</dbReference>
<keyword evidence="3" id="KW-1003">Cell membrane</keyword>
<keyword evidence="10" id="KW-1185">Reference proteome</keyword>
<sequence length="138" mass="15114">MAFSAKGRTQTALAEINITPLVDVVLVLLLIFMLTAPVLQSGIDVAIPKTRTVSQVTEDRMVVTIDREQNVFLQDKPVNVNELPARLRTTGKGDPAKRVIYLRADERVPFGAFASVMDAVKLAGITNISIVTRPIENK</sequence>
<name>A0A4V2G444_9BACT</name>
<keyword evidence="4 7" id="KW-0812">Transmembrane</keyword>
<evidence type="ECO:0000256" key="5">
    <source>
        <dbReference type="ARBA" id="ARBA00022989"/>
    </source>
</evidence>
<evidence type="ECO:0000313" key="10">
    <source>
        <dbReference type="Proteomes" id="UP000292958"/>
    </source>
</evidence>
<keyword evidence="5 8" id="KW-1133">Transmembrane helix</keyword>
<comment type="similarity">
    <text evidence="2 7">Belongs to the ExbD/TolR family.</text>
</comment>
<evidence type="ECO:0000256" key="1">
    <source>
        <dbReference type="ARBA" id="ARBA00004162"/>
    </source>
</evidence>
<evidence type="ECO:0000313" key="9">
    <source>
        <dbReference type="EMBL" id="RZU39506.1"/>
    </source>
</evidence>
<organism evidence="9 10">
    <name type="scientific">Edaphobacter modestus</name>
    <dbReference type="NCBI Taxonomy" id="388466"/>
    <lineage>
        <taxon>Bacteria</taxon>
        <taxon>Pseudomonadati</taxon>
        <taxon>Acidobacteriota</taxon>
        <taxon>Terriglobia</taxon>
        <taxon>Terriglobales</taxon>
        <taxon>Acidobacteriaceae</taxon>
        <taxon>Edaphobacter</taxon>
    </lineage>
</organism>